<evidence type="ECO:0000256" key="1">
    <source>
        <dbReference type="ARBA" id="ARBA00023015"/>
    </source>
</evidence>
<dbReference type="EMBL" id="SVNY01000002">
    <property type="protein sequence ID" value="MBE6832765.1"/>
    <property type="molecule type" value="Genomic_DNA"/>
</dbReference>
<comment type="caution">
    <text evidence="7">The sequence shown here is derived from an EMBL/GenBank/DDBJ whole genome shotgun (WGS) entry which is preliminary data.</text>
</comment>
<evidence type="ECO:0000256" key="2">
    <source>
        <dbReference type="ARBA" id="ARBA00023125"/>
    </source>
</evidence>
<dbReference type="Pfam" id="PF00392">
    <property type="entry name" value="GntR"/>
    <property type="match status" value="1"/>
</dbReference>
<evidence type="ECO:0000256" key="4">
    <source>
        <dbReference type="SAM" id="Coils"/>
    </source>
</evidence>
<evidence type="ECO:0000259" key="5">
    <source>
        <dbReference type="PROSITE" id="PS50949"/>
    </source>
</evidence>
<keyword evidence="3" id="KW-0804">Transcription</keyword>
<dbReference type="GO" id="GO:0003700">
    <property type="term" value="F:DNA-binding transcription factor activity"/>
    <property type="evidence" value="ECO:0007669"/>
    <property type="project" value="InterPro"/>
</dbReference>
<dbReference type="AlphaFoldDB" id="A0A928KVI3"/>
<dbReference type="GO" id="GO:0003677">
    <property type="term" value="F:DNA binding"/>
    <property type="evidence" value="ECO:0007669"/>
    <property type="project" value="UniProtKB-KW"/>
</dbReference>
<dbReference type="Pfam" id="PF02080">
    <property type="entry name" value="TrkA_C"/>
    <property type="match status" value="1"/>
</dbReference>
<organism evidence="7 8">
    <name type="scientific">Faecalispora sporosphaeroides</name>
    <dbReference type="NCBI Taxonomy" id="1549"/>
    <lineage>
        <taxon>Bacteria</taxon>
        <taxon>Bacillati</taxon>
        <taxon>Bacillota</taxon>
        <taxon>Clostridia</taxon>
        <taxon>Eubacteriales</taxon>
        <taxon>Oscillospiraceae</taxon>
        <taxon>Faecalispora</taxon>
    </lineage>
</organism>
<dbReference type="SUPFAM" id="SSF116726">
    <property type="entry name" value="TrkA C-terminal domain-like"/>
    <property type="match status" value="1"/>
</dbReference>
<keyword evidence="2" id="KW-0238">DNA-binding</keyword>
<feature type="domain" description="HTH gntR-type" evidence="5">
    <location>
        <begin position="9"/>
        <end position="77"/>
    </location>
</feature>
<gene>
    <name evidence="7" type="ORF">E7512_04165</name>
</gene>
<reference evidence="7" key="1">
    <citation type="submission" date="2019-04" db="EMBL/GenBank/DDBJ databases">
        <title>Evolution of Biomass-Degrading Anaerobic Consortia Revealed by Metagenomics.</title>
        <authorList>
            <person name="Peng X."/>
        </authorList>
    </citation>
    <scope>NUCLEOTIDE SEQUENCE</scope>
    <source>
        <strain evidence="7">SIG551</strain>
    </source>
</reference>
<keyword evidence="1" id="KW-0805">Transcription regulation</keyword>
<dbReference type="PANTHER" id="PTHR38445:SF9">
    <property type="entry name" value="HTH-TYPE TRANSCRIPTIONAL REPRESSOR YTRA"/>
    <property type="match status" value="1"/>
</dbReference>
<dbReference type="InterPro" id="IPR036721">
    <property type="entry name" value="RCK_C_sf"/>
</dbReference>
<feature type="coiled-coil region" evidence="4">
    <location>
        <begin position="94"/>
        <end position="124"/>
    </location>
</feature>
<dbReference type="GO" id="GO:0008324">
    <property type="term" value="F:monoatomic cation transmembrane transporter activity"/>
    <property type="evidence" value="ECO:0007669"/>
    <property type="project" value="InterPro"/>
</dbReference>
<dbReference type="SUPFAM" id="SSF46785">
    <property type="entry name" value="Winged helix' DNA-binding domain"/>
    <property type="match status" value="1"/>
</dbReference>
<dbReference type="InterPro" id="IPR036388">
    <property type="entry name" value="WH-like_DNA-bd_sf"/>
</dbReference>
<keyword evidence="4" id="KW-0175">Coiled coil</keyword>
<dbReference type="Proteomes" id="UP000754750">
    <property type="component" value="Unassembled WGS sequence"/>
</dbReference>
<evidence type="ECO:0000256" key="3">
    <source>
        <dbReference type="ARBA" id="ARBA00023163"/>
    </source>
</evidence>
<evidence type="ECO:0000313" key="8">
    <source>
        <dbReference type="Proteomes" id="UP000754750"/>
    </source>
</evidence>
<dbReference type="InterPro" id="IPR000524">
    <property type="entry name" value="Tscrpt_reg_HTH_GntR"/>
</dbReference>
<name>A0A928KVI3_9FIRM</name>
<dbReference type="PANTHER" id="PTHR38445">
    <property type="entry name" value="HTH-TYPE TRANSCRIPTIONAL REPRESSOR YTRA"/>
    <property type="match status" value="1"/>
</dbReference>
<evidence type="ECO:0000313" key="7">
    <source>
        <dbReference type="EMBL" id="MBE6832765.1"/>
    </source>
</evidence>
<accession>A0A928KVI3</accession>
<sequence length="229" mass="26205">MEHKIKVSAPVYQQIAADIAAKIVERRYQVGDRLYARSALASQYSVSPETARRAIAVLSDLEIVSVVKGSGVVILSYDNAVRFVQQFMDIKSMYDLKKNIMDSLERQRKEAEHMAESISEILDRTERFQAFNPFIPFEIEITAKTPYLNLSISDINFWHYTTATILGVRRGEMMMISPGPYAVLCEGDILYYCGDTDCQQRVRNFLYPEHPPEKAILDKLRASHRDGKE</sequence>
<dbReference type="GO" id="GO:0006813">
    <property type="term" value="P:potassium ion transport"/>
    <property type="evidence" value="ECO:0007669"/>
    <property type="project" value="InterPro"/>
</dbReference>
<dbReference type="InterPro" id="IPR036390">
    <property type="entry name" value="WH_DNA-bd_sf"/>
</dbReference>
<dbReference type="InterPro" id="IPR006037">
    <property type="entry name" value="RCK_C"/>
</dbReference>
<protein>
    <submittedName>
        <fullName evidence="7">GntR family transcriptional regulator</fullName>
    </submittedName>
</protein>
<dbReference type="Gene3D" id="1.10.10.10">
    <property type="entry name" value="Winged helix-like DNA-binding domain superfamily/Winged helix DNA-binding domain"/>
    <property type="match status" value="1"/>
</dbReference>
<proteinExistence type="predicted"/>
<dbReference type="RefSeq" id="WP_020073401.1">
    <property type="nucleotide sequence ID" value="NZ_JBKWRC010000001.1"/>
</dbReference>
<dbReference type="PROSITE" id="PS50949">
    <property type="entry name" value="HTH_GNTR"/>
    <property type="match status" value="1"/>
</dbReference>
<dbReference type="SMART" id="SM00345">
    <property type="entry name" value="HTH_GNTR"/>
    <property type="match status" value="1"/>
</dbReference>
<dbReference type="PROSITE" id="PS51202">
    <property type="entry name" value="RCK_C"/>
    <property type="match status" value="1"/>
</dbReference>
<dbReference type="Gene3D" id="3.30.70.1450">
    <property type="entry name" value="Regulator of K+ conductance, C-terminal domain"/>
    <property type="match status" value="1"/>
</dbReference>
<feature type="domain" description="RCK C-terminal" evidence="6">
    <location>
        <begin position="123"/>
        <end position="208"/>
    </location>
</feature>
<evidence type="ECO:0000259" key="6">
    <source>
        <dbReference type="PROSITE" id="PS51202"/>
    </source>
</evidence>